<protein>
    <recommendedName>
        <fullName evidence="1">FAD/NAD(P)-binding domain-containing protein</fullName>
    </recommendedName>
</protein>
<evidence type="ECO:0000259" key="1">
    <source>
        <dbReference type="Pfam" id="PF07992"/>
    </source>
</evidence>
<dbReference type="PRINTS" id="PR00368">
    <property type="entry name" value="FADPNR"/>
</dbReference>
<dbReference type="AlphaFoldDB" id="A0A1V9YCS6"/>
<evidence type="ECO:0000313" key="3">
    <source>
        <dbReference type="Proteomes" id="UP000243579"/>
    </source>
</evidence>
<reference evidence="2 3" key="1">
    <citation type="journal article" date="2014" name="Genome Biol. Evol.">
        <title>The secreted proteins of Achlya hypogyna and Thraustotheca clavata identify the ancestral oomycete secretome and reveal gene acquisitions by horizontal gene transfer.</title>
        <authorList>
            <person name="Misner I."/>
            <person name="Blouin N."/>
            <person name="Leonard G."/>
            <person name="Richards T.A."/>
            <person name="Lane C.E."/>
        </authorList>
    </citation>
    <scope>NUCLEOTIDE SEQUENCE [LARGE SCALE GENOMIC DNA]</scope>
    <source>
        <strain evidence="2 3">ATCC 48635</strain>
    </source>
</reference>
<evidence type="ECO:0000313" key="2">
    <source>
        <dbReference type="EMBL" id="OQR83487.1"/>
    </source>
</evidence>
<dbReference type="GO" id="GO:0016491">
    <property type="term" value="F:oxidoreductase activity"/>
    <property type="evidence" value="ECO:0007669"/>
    <property type="project" value="InterPro"/>
</dbReference>
<feature type="domain" description="FAD/NAD(P)-binding" evidence="1">
    <location>
        <begin position="7"/>
        <end position="271"/>
    </location>
</feature>
<proteinExistence type="predicted"/>
<accession>A0A1V9YCS6</accession>
<organism evidence="2 3">
    <name type="scientific">Achlya hypogyna</name>
    <name type="common">Oomycete</name>
    <name type="synonym">Protoachlya hypogyna</name>
    <dbReference type="NCBI Taxonomy" id="1202772"/>
    <lineage>
        <taxon>Eukaryota</taxon>
        <taxon>Sar</taxon>
        <taxon>Stramenopiles</taxon>
        <taxon>Oomycota</taxon>
        <taxon>Saprolegniomycetes</taxon>
        <taxon>Saprolegniales</taxon>
        <taxon>Achlyaceae</taxon>
        <taxon>Achlya</taxon>
    </lineage>
</organism>
<dbReference type="Proteomes" id="UP000243579">
    <property type="component" value="Unassembled WGS sequence"/>
</dbReference>
<sequence>MEGQPVYKLAIIGGGPAGVGILVRAARLGYLERLLTLGVVLIHGGVVATLGRGNLGDYVINSNTFAKSLLGSVLDDKSDLDPPESVRGTFLEGLAAHPSALRLAQVGQASVNLHELGKFLEAIGYLARLEILKYPLSSSCLVDTMATKVERLSNGVCQVTTVHNGVEAHIWADKVVLAMGGSQELPPEMELSHRAKAWTSDAVLREPGRRALAMALASAKEKKVCIVGGSHSAFSVAWLLLHKTQAKTKGEVPIAFGSKDITVLHRGPIRCFYNSKKEAEADGVVVDKTDKSGSINTFTGLREDAKALYCAVASGHETRVRLYHVKRTPSGAALQKQACDAAAAIVWCCGYGTNMIPIIADGVAKSFAPGAIKVDLGARVLCDDGASTGLPWLLGIGVGFALRAAVDEMKTETRADGVTVYHRRGATLVLAAVFGPEIYGKDCATFEEMVDKCEKRRKEDKEKESKIPMPSSAPPKRFVQACREVVLALASSPPVVVADGEHSPSVSLSVGLVRPVQSVVRSDPKLAIVPRKTSRVQMESPGKLRARNQEEVKGLRRSSFELRHTSQGPRIDLQAKSCGKPVLAGAAKHAIQGIRTGVL</sequence>
<gene>
    <name evidence="2" type="ORF">ACHHYP_14644</name>
</gene>
<dbReference type="SUPFAM" id="SSF51905">
    <property type="entry name" value="FAD/NAD(P)-binding domain"/>
    <property type="match status" value="1"/>
</dbReference>
<dbReference type="OrthoDB" id="19679at2759"/>
<comment type="caution">
    <text evidence="2">The sequence shown here is derived from an EMBL/GenBank/DDBJ whole genome shotgun (WGS) entry which is preliminary data.</text>
</comment>
<dbReference type="InterPro" id="IPR023753">
    <property type="entry name" value="FAD/NAD-binding_dom"/>
</dbReference>
<dbReference type="Pfam" id="PF07992">
    <property type="entry name" value="Pyr_redox_2"/>
    <property type="match status" value="1"/>
</dbReference>
<dbReference type="Gene3D" id="3.50.50.60">
    <property type="entry name" value="FAD/NAD(P)-binding domain"/>
    <property type="match status" value="1"/>
</dbReference>
<name>A0A1V9YCS6_ACHHY</name>
<dbReference type="InterPro" id="IPR036188">
    <property type="entry name" value="FAD/NAD-bd_sf"/>
</dbReference>
<dbReference type="EMBL" id="JNBR01002140">
    <property type="protein sequence ID" value="OQR83487.1"/>
    <property type="molecule type" value="Genomic_DNA"/>
</dbReference>
<keyword evidence="3" id="KW-1185">Reference proteome</keyword>